<keyword evidence="2" id="KW-1133">Transmembrane helix</keyword>
<name>A0A3N4J1Z3_9PEZI</name>
<gene>
    <name evidence="3" type="ORF">L873DRAFT_1714829</name>
</gene>
<dbReference type="OrthoDB" id="5417135at2759"/>
<dbReference type="PANTHER" id="PTHR42088">
    <property type="entry name" value="YALI0F10131P"/>
    <property type="match status" value="1"/>
</dbReference>
<accession>A0A3N4J1Z3</accession>
<evidence type="ECO:0000313" key="3">
    <source>
        <dbReference type="EMBL" id="RPA91237.1"/>
    </source>
</evidence>
<dbReference type="EMBL" id="ML120501">
    <property type="protein sequence ID" value="RPA91237.1"/>
    <property type="molecule type" value="Genomic_DNA"/>
</dbReference>
<feature type="region of interest" description="Disordered" evidence="1">
    <location>
        <begin position="113"/>
        <end position="141"/>
    </location>
</feature>
<feature type="region of interest" description="Disordered" evidence="1">
    <location>
        <begin position="458"/>
        <end position="517"/>
    </location>
</feature>
<feature type="region of interest" description="Disordered" evidence="1">
    <location>
        <begin position="170"/>
        <end position="298"/>
    </location>
</feature>
<keyword evidence="2" id="KW-0472">Membrane</keyword>
<protein>
    <submittedName>
        <fullName evidence="3">Uncharacterized protein</fullName>
    </submittedName>
</protein>
<feature type="region of interest" description="Disordered" evidence="1">
    <location>
        <begin position="1"/>
        <end position="62"/>
    </location>
</feature>
<evidence type="ECO:0000256" key="1">
    <source>
        <dbReference type="SAM" id="MobiDB-lite"/>
    </source>
</evidence>
<feature type="compositionally biased region" description="Basic residues" evidence="1">
    <location>
        <begin position="1"/>
        <end position="12"/>
    </location>
</feature>
<evidence type="ECO:0000313" key="4">
    <source>
        <dbReference type="Proteomes" id="UP000276215"/>
    </source>
</evidence>
<evidence type="ECO:0000256" key="2">
    <source>
        <dbReference type="SAM" id="Phobius"/>
    </source>
</evidence>
<proteinExistence type="predicted"/>
<dbReference type="PANTHER" id="PTHR42088:SF1">
    <property type="entry name" value="YALI0F10131P"/>
    <property type="match status" value="1"/>
</dbReference>
<reference evidence="3 4" key="1">
    <citation type="journal article" date="2018" name="Nat. Ecol. Evol.">
        <title>Pezizomycetes genomes reveal the molecular basis of ectomycorrhizal truffle lifestyle.</title>
        <authorList>
            <person name="Murat C."/>
            <person name="Payen T."/>
            <person name="Noel B."/>
            <person name="Kuo A."/>
            <person name="Morin E."/>
            <person name="Chen J."/>
            <person name="Kohler A."/>
            <person name="Krizsan K."/>
            <person name="Balestrini R."/>
            <person name="Da Silva C."/>
            <person name="Montanini B."/>
            <person name="Hainaut M."/>
            <person name="Levati E."/>
            <person name="Barry K.W."/>
            <person name="Belfiori B."/>
            <person name="Cichocki N."/>
            <person name="Clum A."/>
            <person name="Dockter R.B."/>
            <person name="Fauchery L."/>
            <person name="Guy J."/>
            <person name="Iotti M."/>
            <person name="Le Tacon F."/>
            <person name="Lindquist E.A."/>
            <person name="Lipzen A."/>
            <person name="Malagnac F."/>
            <person name="Mello A."/>
            <person name="Molinier V."/>
            <person name="Miyauchi S."/>
            <person name="Poulain J."/>
            <person name="Riccioni C."/>
            <person name="Rubini A."/>
            <person name="Sitrit Y."/>
            <person name="Splivallo R."/>
            <person name="Traeger S."/>
            <person name="Wang M."/>
            <person name="Zifcakova L."/>
            <person name="Wipf D."/>
            <person name="Zambonelli A."/>
            <person name="Paolocci F."/>
            <person name="Nowrousian M."/>
            <person name="Ottonello S."/>
            <person name="Baldrian P."/>
            <person name="Spatafora J.W."/>
            <person name="Henrissat B."/>
            <person name="Nagy L.G."/>
            <person name="Aury J.M."/>
            <person name="Wincker P."/>
            <person name="Grigoriev I.V."/>
            <person name="Bonfante P."/>
            <person name="Martin F.M."/>
        </authorList>
    </citation>
    <scope>NUCLEOTIDE SEQUENCE [LARGE SCALE GENOMIC DNA]</scope>
    <source>
        <strain evidence="3 4">120613-1</strain>
    </source>
</reference>
<keyword evidence="4" id="KW-1185">Reference proteome</keyword>
<dbReference type="Proteomes" id="UP000276215">
    <property type="component" value="Unassembled WGS sequence"/>
</dbReference>
<organism evidence="3 4">
    <name type="scientific">Choiromyces venosus 120613-1</name>
    <dbReference type="NCBI Taxonomy" id="1336337"/>
    <lineage>
        <taxon>Eukaryota</taxon>
        <taxon>Fungi</taxon>
        <taxon>Dikarya</taxon>
        <taxon>Ascomycota</taxon>
        <taxon>Pezizomycotina</taxon>
        <taxon>Pezizomycetes</taxon>
        <taxon>Pezizales</taxon>
        <taxon>Tuberaceae</taxon>
        <taxon>Choiromyces</taxon>
    </lineage>
</organism>
<feature type="compositionally biased region" description="Low complexity" evidence="1">
    <location>
        <begin position="36"/>
        <end position="47"/>
    </location>
</feature>
<feature type="compositionally biased region" description="Basic and acidic residues" evidence="1">
    <location>
        <begin position="49"/>
        <end position="59"/>
    </location>
</feature>
<keyword evidence="2" id="KW-0812">Transmembrane</keyword>
<dbReference type="STRING" id="1336337.A0A3N4J1Z3"/>
<dbReference type="AlphaFoldDB" id="A0A3N4J1Z3"/>
<sequence>MYPSRHYGHMRRSATAMPVPEPFGEAPTITLKGRADTTSDASESTSTCKDGDTSSRCEKPAGATNSALPIVLGSMVPIFIAVLVLVWLHRRHTQKLKREDAMDKTKSMDFGLDIGPASKYPANGATPGGEKSSGNGRRQLSMDIGVNSPYLLPAGIHGSKESLATLARSGDDRYGRPMTADSRYSPSSPLAHGSSPWSDPNSRHIKHNNNNNRDRESSLYAPSTRHDDSPNGSQMSMTAELLSGAQQMPTSTPPRSGSLPRDSPSRVPRISIPTPAVIRSPPHGSSANNSRDERDSYMSDDNLRRSHMHLANQIDDVQKPAPAKGPDGLPPALQLGQAPSGPPMLPQFDITLSPSPDVGAASHGQTGQKPRPVSDDQSDYGDGIQFRLSTASADSDRAPAAGAPASGTEPRKSLAPGAFDNRRLSMGFRPLPPDGNPDDTAEERAMRIRSFYKEYFEDSSAAPPVPNIPAPEDYQGYGQDYYDDSAAVYDPDTGRYQIPGAKPFAEPPTRRAMTPPPRMPPRFNPGPQSRAGSAAGGRFMPPGPRSFSSASGFIPGGRPPPHRRPIAPPQPLNLLPTPHLLKEDAFASPIMFAPPSRVPGSDNGSMRGGQRPYSPSISPHVPLASAFDELAALPTPHMLRNSSTFTALDFAPPRKFREDGGMGSDAGSIRSNNSGISALQVQNIRNGAYRVSRLPQDVVPVRDDMTSNLKPTWVMRP</sequence>
<feature type="region of interest" description="Disordered" evidence="1">
    <location>
        <begin position="318"/>
        <end position="440"/>
    </location>
</feature>
<feature type="transmembrane region" description="Helical" evidence="2">
    <location>
        <begin position="68"/>
        <end position="88"/>
    </location>
</feature>
<feature type="compositionally biased region" description="Polar residues" evidence="1">
    <location>
        <begin position="244"/>
        <end position="255"/>
    </location>
</feature>